<feature type="transmembrane region" description="Helical" evidence="2">
    <location>
        <begin position="74"/>
        <end position="96"/>
    </location>
</feature>
<feature type="transmembrane region" description="Helical" evidence="2">
    <location>
        <begin position="20"/>
        <end position="36"/>
    </location>
</feature>
<sequence>MDALNHFETRNTFLLSRLEWLAGFAVAVALTVAHWGEIRWPVFIGLFVVIDAIGYIPGAIAFRRSRTGDISRNYYIAYNIMHSLLTGGAVVGLWAWLVRPEWALLAVPVHLLGDRGIFGNSLKPFRISFEPKKHKLFEEFETACSRAASRTAAAPEASTVRSSADAASHPGA</sequence>
<dbReference type="RefSeq" id="WP_102919604.1">
    <property type="nucleotide sequence ID" value="NZ_JACHJF010000027.1"/>
</dbReference>
<keyword evidence="2" id="KW-1133">Transmembrane helix</keyword>
<dbReference type="OrthoDB" id="4548241at2"/>
<dbReference type="EMBL" id="JACHJF010000027">
    <property type="protein sequence ID" value="MBB5122437.1"/>
    <property type="molecule type" value="Genomic_DNA"/>
</dbReference>
<accession>A0A7W8BFH8</accession>
<comment type="caution">
    <text evidence="3">The sequence shown here is derived from an EMBL/GenBank/DDBJ whole genome shotgun (WGS) entry which is preliminary data.</text>
</comment>
<evidence type="ECO:0000313" key="4">
    <source>
        <dbReference type="Proteomes" id="UP000528608"/>
    </source>
</evidence>
<dbReference type="AlphaFoldDB" id="A0A7W8BFH8"/>
<evidence type="ECO:0000256" key="2">
    <source>
        <dbReference type="SAM" id="Phobius"/>
    </source>
</evidence>
<protein>
    <recommendedName>
        <fullName evidence="5">Integral membrane protein</fullName>
    </recommendedName>
</protein>
<feature type="region of interest" description="Disordered" evidence="1">
    <location>
        <begin position="152"/>
        <end position="172"/>
    </location>
</feature>
<keyword evidence="2" id="KW-0472">Membrane</keyword>
<organism evidence="3 4">
    <name type="scientific">Streptomyces eurocidicus</name>
    <name type="common">Streptoverticillium eurocidicus</name>
    <dbReference type="NCBI Taxonomy" id="66423"/>
    <lineage>
        <taxon>Bacteria</taxon>
        <taxon>Bacillati</taxon>
        <taxon>Actinomycetota</taxon>
        <taxon>Actinomycetes</taxon>
        <taxon>Kitasatosporales</taxon>
        <taxon>Streptomycetaceae</taxon>
        <taxon>Streptomyces</taxon>
    </lineage>
</organism>
<evidence type="ECO:0008006" key="5">
    <source>
        <dbReference type="Google" id="ProtNLM"/>
    </source>
</evidence>
<feature type="transmembrane region" description="Helical" evidence="2">
    <location>
        <begin position="42"/>
        <end position="62"/>
    </location>
</feature>
<reference evidence="3 4" key="1">
    <citation type="submission" date="2020-08" db="EMBL/GenBank/DDBJ databases">
        <title>Genomic Encyclopedia of Type Strains, Phase III (KMG-III): the genomes of soil and plant-associated and newly described type strains.</title>
        <authorList>
            <person name="Whitman W."/>
        </authorList>
    </citation>
    <scope>NUCLEOTIDE SEQUENCE [LARGE SCALE GENOMIC DNA]</scope>
    <source>
        <strain evidence="3 4">CECT 3259</strain>
    </source>
</reference>
<name>A0A7W8BFH8_STREU</name>
<keyword evidence="2" id="KW-0812">Transmembrane</keyword>
<dbReference type="Proteomes" id="UP000528608">
    <property type="component" value="Unassembled WGS sequence"/>
</dbReference>
<proteinExistence type="predicted"/>
<evidence type="ECO:0000313" key="3">
    <source>
        <dbReference type="EMBL" id="MBB5122437.1"/>
    </source>
</evidence>
<gene>
    <name evidence="3" type="ORF">FHS36_005908</name>
</gene>
<evidence type="ECO:0000256" key="1">
    <source>
        <dbReference type="SAM" id="MobiDB-lite"/>
    </source>
</evidence>